<name>D4Z2B7_SPHIU</name>
<sequence length="86" mass="9100">MIRIGPAFTGPDVQHGKAALFQVVANLGRSIFQDEQVIGKAGPRTPSPIVSPKHLCPAAAQHKSKRCGCLMVNTLPRGGGRLDVKT</sequence>
<dbReference type="HOGENOM" id="CLU_2496311_0_0_5"/>
<keyword evidence="2" id="KW-1185">Reference proteome</keyword>
<dbReference type="STRING" id="452662.SJA_C1-19150"/>
<reference evidence="1 2" key="1">
    <citation type="journal article" date="2010" name="J. Bacteriol.">
        <title>Complete genome sequence of the representative gamma-hexachlorocyclohexane-degrading bacterium Sphingobium japonicum UT26.</title>
        <authorList>
            <person name="Nagata Y."/>
            <person name="Ohtsubo Y."/>
            <person name="Endo R."/>
            <person name="Ichikawa N."/>
            <person name="Ankai A."/>
            <person name="Oguchi A."/>
            <person name="Fukui S."/>
            <person name="Fujita N."/>
            <person name="Tsuda M."/>
        </authorList>
    </citation>
    <scope>NUCLEOTIDE SEQUENCE [LARGE SCALE GENOMIC DNA]</scope>
    <source>
        <strain evidence="2">DSM 16413 / CCM 7287 / MTCC 6362 / UT26 / NBRC 101211 / UT26S</strain>
    </source>
</reference>
<gene>
    <name evidence="1" type="ordered locus">SJA_C1-19150</name>
</gene>
<proteinExistence type="predicted"/>
<accession>D4Z2B7</accession>
<dbReference type="KEGG" id="sjp:SJA_C1-19150"/>
<evidence type="ECO:0000313" key="1">
    <source>
        <dbReference type="EMBL" id="BAI96749.1"/>
    </source>
</evidence>
<dbReference type="AlphaFoldDB" id="D4Z2B7"/>
<evidence type="ECO:0000313" key="2">
    <source>
        <dbReference type="Proteomes" id="UP000007753"/>
    </source>
</evidence>
<dbReference type="Proteomes" id="UP000007753">
    <property type="component" value="Chromosome 1"/>
</dbReference>
<dbReference type="EMBL" id="AP010803">
    <property type="protein sequence ID" value="BAI96749.1"/>
    <property type="molecule type" value="Genomic_DNA"/>
</dbReference>
<protein>
    <submittedName>
        <fullName evidence="1">Uncharacterized protein</fullName>
    </submittedName>
</protein>
<organism evidence="1 2">
    <name type="scientific">Sphingobium indicum (strain DSM 16413 / CCM 7287 / MTCC 6362 / UT26 / NBRC 101211 / UT26S)</name>
    <name type="common">Sphingobium japonicum</name>
    <dbReference type="NCBI Taxonomy" id="452662"/>
    <lineage>
        <taxon>Bacteria</taxon>
        <taxon>Pseudomonadati</taxon>
        <taxon>Pseudomonadota</taxon>
        <taxon>Alphaproteobacteria</taxon>
        <taxon>Sphingomonadales</taxon>
        <taxon>Sphingomonadaceae</taxon>
        <taxon>Sphingobium</taxon>
    </lineage>
</organism>